<dbReference type="Proteomes" id="UP000244755">
    <property type="component" value="Chromosome 1"/>
</dbReference>
<dbReference type="Gene3D" id="1.10.287.470">
    <property type="entry name" value="Helix hairpin bin"/>
    <property type="match status" value="1"/>
</dbReference>
<dbReference type="InterPro" id="IPR006143">
    <property type="entry name" value="RND_pump_MFP"/>
</dbReference>
<dbReference type="Gene3D" id="2.40.30.170">
    <property type="match status" value="1"/>
</dbReference>
<organism evidence="4 5">
    <name type="scientific">Methylobacterium currus</name>
    <dbReference type="NCBI Taxonomy" id="2051553"/>
    <lineage>
        <taxon>Bacteria</taxon>
        <taxon>Pseudomonadati</taxon>
        <taxon>Pseudomonadota</taxon>
        <taxon>Alphaproteobacteria</taxon>
        <taxon>Hyphomicrobiales</taxon>
        <taxon>Methylobacteriaceae</taxon>
        <taxon>Methylobacterium</taxon>
    </lineage>
</organism>
<evidence type="ECO:0000256" key="1">
    <source>
        <dbReference type="ARBA" id="ARBA00009477"/>
    </source>
</evidence>
<dbReference type="OrthoDB" id="9813967at2"/>
<evidence type="ECO:0000313" key="5">
    <source>
        <dbReference type="Proteomes" id="UP000244755"/>
    </source>
</evidence>
<feature type="domain" description="CusB-like beta-barrel" evidence="3">
    <location>
        <begin position="207"/>
        <end position="280"/>
    </location>
</feature>
<proteinExistence type="inferred from homology"/>
<protein>
    <submittedName>
        <fullName evidence="4">Efflux RND transporter periplasmic adaptor subunit</fullName>
    </submittedName>
</protein>
<dbReference type="GO" id="GO:1990281">
    <property type="term" value="C:efflux pump complex"/>
    <property type="evidence" value="ECO:0007669"/>
    <property type="project" value="TreeGrafter"/>
</dbReference>
<keyword evidence="5" id="KW-1185">Reference proteome</keyword>
<accession>A0A2R4WKZ8</accession>
<feature type="chain" id="PRO_5015356231" evidence="2">
    <location>
        <begin position="19"/>
        <end position="365"/>
    </location>
</feature>
<dbReference type="EMBL" id="CP028843">
    <property type="protein sequence ID" value="AWB22222.1"/>
    <property type="molecule type" value="Genomic_DNA"/>
</dbReference>
<dbReference type="RefSeq" id="WP_099954058.1">
    <property type="nucleotide sequence ID" value="NZ_CP028843.1"/>
</dbReference>
<dbReference type="SUPFAM" id="SSF111369">
    <property type="entry name" value="HlyD-like secretion proteins"/>
    <property type="match status" value="1"/>
</dbReference>
<dbReference type="Gene3D" id="2.40.50.100">
    <property type="match status" value="1"/>
</dbReference>
<keyword evidence="2" id="KW-0732">Signal</keyword>
<dbReference type="Gene3D" id="2.40.420.20">
    <property type="match status" value="1"/>
</dbReference>
<dbReference type="PROSITE" id="PS51257">
    <property type="entry name" value="PROKAR_LIPOPROTEIN"/>
    <property type="match status" value="1"/>
</dbReference>
<dbReference type="NCBIfam" id="TIGR01730">
    <property type="entry name" value="RND_mfp"/>
    <property type="match status" value="1"/>
</dbReference>
<name>A0A2R4WKZ8_9HYPH</name>
<dbReference type="PANTHER" id="PTHR30469">
    <property type="entry name" value="MULTIDRUG RESISTANCE PROTEIN MDTA"/>
    <property type="match status" value="1"/>
</dbReference>
<dbReference type="KEGG" id="mee:DA075_15890"/>
<evidence type="ECO:0000259" key="3">
    <source>
        <dbReference type="Pfam" id="PF25954"/>
    </source>
</evidence>
<dbReference type="GO" id="GO:0015562">
    <property type="term" value="F:efflux transmembrane transporter activity"/>
    <property type="evidence" value="ECO:0007669"/>
    <property type="project" value="TreeGrafter"/>
</dbReference>
<dbReference type="AlphaFoldDB" id="A0A2R4WKZ8"/>
<dbReference type="PANTHER" id="PTHR30469:SF15">
    <property type="entry name" value="HLYD FAMILY OF SECRETION PROTEINS"/>
    <property type="match status" value="1"/>
</dbReference>
<feature type="signal peptide" evidence="2">
    <location>
        <begin position="1"/>
        <end position="18"/>
    </location>
</feature>
<dbReference type="Pfam" id="PF25954">
    <property type="entry name" value="Beta-barrel_RND_2"/>
    <property type="match status" value="1"/>
</dbReference>
<gene>
    <name evidence="4" type="ORF">DA075_15890</name>
</gene>
<dbReference type="InterPro" id="IPR058792">
    <property type="entry name" value="Beta-barrel_RND_2"/>
</dbReference>
<sequence length="365" mass="37950">MRLATTRMPALFGLLVLAGCQAKEAEAPPPVRPVLTTAVEVRTAEIFGPFAGTVEPRYQTQGGFRVPGRMVARDVYVGDLVPKGARLAALDPTVLQFAVTRARADVTDAEAQLANAGAVEARQRTLFEGGNVTQAALDAAVASRDTAAARLAQGKAALQKATDELGYATLKADVDGVVTAWNAEIGQVVSAGQAVVTLARPDIREAVVDIPDGLMAGIKAGTEFTVTLQAAPTITAKGRVREIGPLADPATRTRRVRMTLVDPPEAFRLGTTITVALERATPPRITLPATALLQAENRTSVWVVAPDGKTVSRRDVTILPRDGTAAGDESAVTLSGGLKAGETVVVAGVHSLAEGQAVRLVASGF</sequence>
<evidence type="ECO:0000313" key="4">
    <source>
        <dbReference type="EMBL" id="AWB22222.1"/>
    </source>
</evidence>
<comment type="similarity">
    <text evidence="1">Belongs to the membrane fusion protein (MFP) (TC 8.A.1) family.</text>
</comment>
<reference evidence="4 5" key="1">
    <citation type="submission" date="2018-04" db="EMBL/GenBank/DDBJ databases">
        <title>Methylobacterium sp. PR1016A genome.</title>
        <authorList>
            <person name="Park W."/>
        </authorList>
    </citation>
    <scope>NUCLEOTIDE SEQUENCE [LARGE SCALE GENOMIC DNA]</scope>
    <source>
        <strain evidence="4 5">PR1016A</strain>
    </source>
</reference>
<evidence type="ECO:0000256" key="2">
    <source>
        <dbReference type="SAM" id="SignalP"/>
    </source>
</evidence>